<evidence type="ECO:0000259" key="3">
    <source>
        <dbReference type="PROSITE" id="PS51186"/>
    </source>
</evidence>
<dbReference type="PANTHER" id="PTHR43877">
    <property type="entry name" value="AMINOALKYLPHOSPHONATE N-ACETYLTRANSFERASE-RELATED-RELATED"/>
    <property type="match status" value="1"/>
</dbReference>
<evidence type="ECO:0000256" key="2">
    <source>
        <dbReference type="ARBA" id="ARBA00023315"/>
    </source>
</evidence>
<evidence type="ECO:0000313" key="4">
    <source>
        <dbReference type="EMBL" id="MBC9715536.1"/>
    </source>
</evidence>
<dbReference type="PROSITE" id="PS51186">
    <property type="entry name" value="GNAT"/>
    <property type="match status" value="1"/>
</dbReference>
<comment type="caution">
    <text evidence="4">The sequence shown here is derived from an EMBL/GenBank/DDBJ whole genome shotgun (WGS) entry which is preliminary data.</text>
</comment>
<protein>
    <submittedName>
        <fullName evidence="4">GNAT family N-acetyltransferase</fullName>
    </submittedName>
</protein>
<dbReference type="CDD" id="cd04301">
    <property type="entry name" value="NAT_SF"/>
    <property type="match status" value="1"/>
</dbReference>
<sequence>MSDLRIEKPLDDAALADWRRVHNTVIPTHPLSLADARDRAVRHVLEVAYAGDELVGCSTVRPPVDGTRTATVIARVLPGHRRRGYGTELYRRGLARARELGAETVETVVLSSNEDGLHFAERQGFFELERYTLPGEPVEWVDLRLA</sequence>
<reference evidence="4 5" key="1">
    <citation type="submission" date="2020-08" db="EMBL/GenBank/DDBJ databases">
        <title>Genemic of Streptomyces polyaspartic.</title>
        <authorList>
            <person name="Liu W."/>
        </authorList>
    </citation>
    <scope>NUCLEOTIDE SEQUENCE [LARGE SCALE GENOMIC DNA]</scope>
    <source>
        <strain evidence="4 5">TRM66268-LWL</strain>
    </source>
</reference>
<dbReference type="Proteomes" id="UP000642284">
    <property type="component" value="Unassembled WGS sequence"/>
</dbReference>
<name>A0ABR7SJ60_9ACTN</name>
<keyword evidence="1" id="KW-0808">Transferase</keyword>
<gene>
    <name evidence="4" type="ORF">H9Y04_23590</name>
</gene>
<dbReference type="EMBL" id="JACTVJ010000011">
    <property type="protein sequence ID" value="MBC9715536.1"/>
    <property type="molecule type" value="Genomic_DNA"/>
</dbReference>
<feature type="domain" description="N-acetyltransferase" evidence="3">
    <location>
        <begin position="2"/>
        <end position="146"/>
    </location>
</feature>
<keyword evidence="5" id="KW-1185">Reference proteome</keyword>
<organism evidence="4 5">
    <name type="scientific">Streptomyces polyasparticus</name>
    <dbReference type="NCBI Taxonomy" id="2767826"/>
    <lineage>
        <taxon>Bacteria</taxon>
        <taxon>Bacillati</taxon>
        <taxon>Actinomycetota</taxon>
        <taxon>Actinomycetes</taxon>
        <taxon>Kitasatosporales</taxon>
        <taxon>Streptomycetaceae</taxon>
        <taxon>Streptomyces</taxon>
    </lineage>
</organism>
<evidence type="ECO:0000313" key="5">
    <source>
        <dbReference type="Proteomes" id="UP000642284"/>
    </source>
</evidence>
<dbReference type="InterPro" id="IPR000182">
    <property type="entry name" value="GNAT_dom"/>
</dbReference>
<dbReference type="RefSeq" id="WP_187815979.1">
    <property type="nucleotide sequence ID" value="NZ_JACTVJ010000011.1"/>
</dbReference>
<dbReference type="InterPro" id="IPR016181">
    <property type="entry name" value="Acyl_CoA_acyltransferase"/>
</dbReference>
<proteinExistence type="predicted"/>
<dbReference type="SUPFAM" id="SSF55729">
    <property type="entry name" value="Acyl-CoA N-acyltransferases (Nat)"/>
    <property type="match status" value="1"/>
</dbReference>
<dbReference type="InterPro" id="IPR050832">
    <property type="entry name" value="Bact_Acetyltransf"/>
</dbReference>
<dbReference type="Gene3D" id="3.40.630.30">
    <property type="match status" value="1"/>
</dbReference>
<keyword evidence="2" id="KW-0012">Acyltransferase</keyword>
<evidence type="ECO:0000256" key="1">
    <source>
        <dbReference type="ARBA" id="ARBA00022679"/>
    </source>
</evidence>
<dbReference type="Pfam" id="PF00583">
    <property type="entry name" value="Acetyltransf_1"/>
    <property type="match status" value="1"/>
</dbReference>
<accession>A0ABR7SJ60</accession>